<evidence type="ECO:0000256" key="3">
    <source>
        <dbReference type="ARBA" id="ARBA00022475"/>
    </source>
</evidence>
<feature type="transmembrane region" description="Helical" evidence="7">
    <location>
        <begin position="139"/>
        <end position="159"/>
    </location>
</feature>
<keyword evidence="6 7" id="KW-0472">Membrane</keyword>
<keyword evidence="2" id="KW-0813">Transport</keyword>
<evidence type="ECO:0000313" key="8">
    <source>
        <dbReference type="EMBL" id="GAW97577.1"/>
    </source>
</evidence>
<dbReference type="Pfam" id="PF01554">
    <property type="entry name" value="MatE"/>
    <property type="match status" value="1"/>
</dbReference>
<dbReference type="InterPro" id="IPR002528">
    <property type="entry name" value="MATE_fam"/>
</dbReference>
<evidence type="ECO:0000256" key="1">
    <source>
        <dbReference type="ARBA" id="ARBA00004651"/>
    </source>
</evidence>
<protein>
    <submittedName>
        <fullName evidence="8">MATE family efflux transporter</fullName>
    </submittedName>
</protein>
<reference evidence="8 9" key="1">
    <citation type="submission" date="2017-06" db="EMBL/GenBank/DDBJ databases">
        <title>Whole Genome Sequences of Colwellia marinimaniae MTCD1.</title>
        <authorList>
            <person name="Kusumoto H."/>
            <person name="Inoue M."/>
            <person name="Tanikawa K."/>
            <person name="Maeji H."/>
            <person name="Cameron J.H."/>
            <person name="Bartlett D.H."/>
        </authorList>
    </citation>
    <scope>NUCLEOTIDE SEQUENCE [LARGE SCALE GENOMIC DNA]</scope>
    <source>
        <strain evidence="8 9">MTCD1</strain>
    </source>
</reference>
<keyword evidence="9" id="KW-1185">Reference proteome</keyword>
<organism evidence="8 9">
    <name type="scientific">Colwellia marinimaniae</name>
    <dbReference type="NCBI Taxonomy" id="1513592"/>
    <lineage>
        <taxon>Bacteria</taxon>
        <taxon>Pseudomonadati</taxon>
        <taxon>Pseudomonadota</taxon>
        <taxon>Gammaproteobacteria</taxon>
        <taxon>Alteromonadales</taxon>
        <taxon>Colwelliaceae</taxon>
        <taxon>Colwellia</taxon>
    </lineage>
</organism>
<proteinExistence type="predicted"/>
<keyword evidence="5 7" id="KW-1133">Transmembrane helix</keyword>
<gene>
    <name evidence="8" type="ORF">MTCD1_03206</name>
</gene>
<evidence type="ECO:0000256" key="6">
    <source>
        <dbReference type="ARBA" id="ARBA00023136"/>
    </source>
</evidence>
<comment type="caution">
    <text evidence="8">The sequence shown here is derived from an EMBL/GenBank/DDBJ whole genome shotgun (WGS) entry which is preliminary data.</text>
</comment>
<feature type="transmembrane region" description="Helical" evidence="7">
    <location>
        <begin position="35"/>
        <end position="57"/>
    </location>
</feature>
<keyword evidence="4 7" id="KW-0812">Transmembrane</keyword>
<comment type="subcellular location">
    <subcellularLocation>
        <location evidence="1">Cell membrane</location>
        <topology evidence="1">Multi-pass membrane protein</topology>
    </subcellularLocation>
</comment>
<sequence length="160" mass="17762">MANSLITPLSLAIIAASYNHTYVAAFALIFKLEAIILLIPMALTTSMPAIIGFNYWTGHHDRVKQAYRYMFATVLIAQLVIALVLNYTVDFWANSLCQHDSVTIHLKHYLTWLPWGYIGAGCVIVYQSTLNAKDKAINASVLAIIHSLLLLIPLCMVGIQ</sequence>
<dbReference type="PANTHER" id="PTHR43549">
    <property type="entry name" value="MULTIDRUG RESISTANCE PROTEIN YPNP-RELATED"/>
    <property type="match status" value="1"/>
</dbReference>
<name>A0ABQ0MYY8_9GAMM</name>
<feature type="transmembrane region" description="Helical" evidence="7">
    <location>
        <begin position="69"/>
        <end position="89"/>
    </location>
</feature>
<evidence type="ECO:0000313" key="9">
    <source>
        <dbReference type="Proteomes" id="UP000197068"/>
    </source>
</evidence>
<evidence type="ECO:0000256" key="7">
    <source>
        <dbReference type="SAM" id="Phobius"/>
    </source>
</evidence>
<dbReference type="Proteomes" id="UP000197068">
    <property type="component" value="Unassembled WGS sequence"/>
</dbReference>
<keyword evidence="3" id="KW-1003">Cell membrane</keyword>
<accession>A0ABQ0MYY8</accession>
<feature type="transmembrane region" description="Helical" evidence="7">
    <location>
        <begin position="109"/>
        <end position="127"/>
    </location>
</feature>
<dbReference type="EMBL" id="BDQM01000038">
    <property type="protein sequence ID" value="GAW97577.1"/>
    <property type="molecule type" value="Genomic_DNA"/>
</dbReference>
<evidence type="ECO:0000256" key="5">
    <source>
        <dbReference type="ARBA" id="ARBA00022989"/>
    </source>
</evidence>
<dbReference type="InterPro" id="IPR052031">
    <property type="entry name" value="Membrane_Transporter-Flippase"/>
</dbReference>
<evidence type="ECO:0000256" key="2">
    <source>
        <dbReference type="ARBA" id="ARBA00022448"/>
    </source>
</evidence>
<evidence type="ECO:0000256" key="4">
    <source>
        <dbReference type="ARBA" id="ARBA00022692"/>
    </source>
</evidence>
<dbReference type="PANTHER" id="PTHR43549:SF2">
    <property type="entry name" value="MULTIDRUG RESISTANCE PROTEIN NORM-RELATED"/>
    <property type="match status" value="1"/>
</dbReference>